<dbReference type="EMBL" id="RXMA01000007">
    <property type="protein sequence ID" value="RTR21053.1"/>
    <property type="molecule type" value="Genomic_DNA"/>
</dbReference>
<dbReference type="GO" id="GO:0008115">
    <property type="term" value="F:sarcosine oxidase activity"/>
    <property type="evidence" value="ECO:0007669"/>
    <property type="project" value="InterPro"/>
</dbReference>
<protein>
    <submittedName>
        <fullName evidence="1">Sarcosine oxidase subunit delta</fullName>
    </submittedName>
</protein>
<dbReference type="RefSeq" id="WP_126614657.1">
    <property type="nucleotide sequence ID" value="NZ_JBHUCY010000029.1"/>
</dbReference>
<proteinExistence type="predicted"/>
<keyword evidence="2" id="KW-1185">Reference proteome</keyword>
<sequence>MRIPCPYCGPRDAHEFTCLGDATLTRPDPAAPDAASAFHDYVYRRDNPAGPHRELWYHGGGCRSWLEVTRDTRTHAITDARFAADRSSAAQGTEDRP</sequence>
<comment type="caution">
    <text evidence="1">The sequence shown here is derived from an EMBL/GenBank/DDBJ whole genome shotgun (WGS) entry which is preliminary data.</text>
</comment>
<dbReference type="InterPro" id="IPR038561">
    <property type="entry name" value="SoxD_sf"/>
</dbReference>
<accession>A0A3S0K5K6</accession>
<evidence type="ECO:0000313" key="1">
    <source>
        <dbReference type="EMBL" id="RTR21053.1"/>
    </source>
</evidence>
<dbReference type="Pfam" id="PF04267">
    <property type="entry name" value="SoxD"/>
    <property type="match status" value="1"/>
</dbReference>
<dbReference type="AlphaFoldDB" id="A0A3S0K5K6"/>
<dbReference type="GO" id="GO:0046653">
    <property type="term" value="P:tetrahydrofolate metabolic process"/>
    <property type="evidence" value="ECO:0007669"/>
    <property type="project" value="InterPro"/>
</dbReference>
<name>A0A3S0K5K6_9PROT</name>
<gene>
    <name evidence="1" type="ORF">EJ903_09945</name>
</gene>
<evidence type="ECO:0000313" key="2">
    <source>
        <dbReference type="Proteomes" id="UP000277007"/>
    </source>
</evidence>
<dbReference type="Proteomes" id="UP000277007">
    <property type="component" value="Unassembled WGS sequence"/>
</dbReference>
<organism evidence="1 2">
    <name type="scientific">Azospirillum griseum</name>
    <dbReference type="NCBI Taxonomy" id="2496639"/>
    <lineage>
        <taxon>Bacteria</taxon>
        <taxon>Pseudomonadati</taxon>
        <taxon>Pseudomonadota</taxon>
        <taxon>Alphaproteobacteria</taxon>
        <taxon>Rhodospirillales</taxon>
        <taxon>Azospirillaceae</taxon>
        <taxon>Azospirillum</taxon>
    </lineage>
</organism>
<reference evidence="1 2" key="1">
    <citation type="submission" date="2018-12" db="EMBL/GenBank/DDBJ databases">
        <authorList>
            <person name="Yang Y."/>
        </authorList>
    </citation>
    <scope>NUCLEOTIDE SEQUENCE [LARGE SCALE GENOMIC DNA]</scope>
    <source>
        <strain evidence="1 2">L-25-5w-1</strain>
    </source>
</reference>
<dbReference type="OrthoDB" id="7159274at2"/>
<dbReference type="Gene3D" id="3.30.2270.10">
    <property type="entry name" value="Folate-binding superfamily"/>
    <property type="match status" value="1"/>
</dbReference>
<dbReference type="InterPro" id="IPR006279">
    <property type="entry name" value="SoxD"/>
</dbReference>